<reference evidence="2" key="1">
    <citation type="submission" date="2023-03" db="UniProtKB">
        <authorList>
            <consortium name="EnsemblPlants"/>
        </authorList>
    </citation>
    <scope>IDENTIFICATION</scope>
</reference>
<accession>A0A9I9D518</accession>
<feature type="region of interest" description="Disordered" evidence="1">
    <location>
        <begin position="108"/>
        <end position="130"/>
    </location>
</feature>
<evidence type="ECO:0000256" key="1">
    <source>
        <dbReference type="SAM" id="MobiDB-lite"/>
    </source>
</evidence>
<protein>
    <submittedName>
        <fullName evidence="2">Uncharacterized protein</fullName>
    </submittedName>
</protein>
<dbReference type="PANTHER" id="PTHR34572:SF8">
    <property type="entry name" value="(RAPE) HYPOTHETICAL PROTEIN"/>
    <property type="match status" value="1"/>
</dbReference>
<dbReference type="EnsemblPlants" id="MELO3C013128.2.1">
    <property type="protein sequence ID" value="MELO3C013128.2.1"/>
    <property type="gene ID" value="MELO3C013128.2"/>
</dbReference>
<name>A0A9I9D518_CUCME</name>
<evidence type="ECO:0000313" key="2">
    <source>
        <dbReference type="EnsemblPlants" id="MELO3C013128.2.1"/>
    </source>
</evidence>
<dbReference type="AlphaFoldDB" id="A0A9I9D518"/>
<proteinExistence type="predicted"/>
<feature type="compositionally biased region" description="Polar residues" evidence="1">
    <location>
        <begin position="191"/>
        <end position="205"/>
    </location>
</feature>
<feature type="region of interest" description="Disordered" evidence="1">
    <location>
        <begin position="184"/>
        <end position="226"/>
    </location>
</feature>
<dbReference type="Gramene" id="MELO3C013128.2.1">
    <property type="protein sequence ID" value="MELO3C013128.2.1"/>
    <property type="gene ID" value="MELO3C013128.2"/>
</dbReference>
<organism evidence="2">
    <name type="scientific">Cucumis melo</name>
    <name type="common">Muskmelon</name>
    <dbReference type="NCBI Taxonomy" id="3656"/>
    <lineage>
        <taxon>Eukaryota</taxon>
        <taxon>Viridiplantae</taxon>
        <taxon>Streptophyta</taxon>
        <taxon>Embryophyta</taxon>
        <taxon>Tracheophyta</taxon>
        <taxon>Spermatophyta</taxon>
        <taxon>Magnoliopsida</taxon>
        <taxon>eudicotyledons</taxon>
        <taxon>Gunneridae</taxon>
        <taxon>Pentapetalae</taxon>
        <taxon>rosids</taxon>
        <taxon>fabids</taxon>
        <taxon>Cucurbitales</taxon>
        <taxon>Cucurbitaceae</taxon>
        <taxon>Benincaseae</taxon>
        <taxon>Cucumis</taxon>
    </lineage>
</organism>
<sequence length="226" mass="24654">GVVSVQAVVFKFNLRVESFTDSATVAYGAEDRTKKIFGVSSSMEGIGSRLGRVSSRYGPAATVFNGPVRKWKKKWVLASSSSSGLNYQTSSHSQSNAQKLLLCRWTPIHPPTSSEADETSPPPDEPPKRKFRYTPIAVLEEQKSAETRSVKDEVRMKEMDQLAAKTAAAVGNEALGELNVNEVFKEETQETSKNLNSPRDGSRNNLDLALCLNGQKKVQDSAGKSS</sequence>
<dbReference type="PANTHER" id="PTHR34572">
    <property type="entry name" value="GOLGIN FAMILY A PROTEIN"/>
    <property type="match status" value="1"/>
</dbReference>